<feature type="region of interest" description="Disordered" evidence="1">
    <location>
        <begin position="169"/>
        <end position="223"/>
    </location>
</feature>
<dbReference type="Proteomes" id="UP000663870">
    <property type="component" value="Unassembled WGS sequence"/>
</dbReference>
<evidence type="ECO:0000313" key="3">
    <source>
        <dbReference type="EMBL" id="CAF1295821.1"/>
    </source>
</evidence>
<accession>A0A813T5B7</accession>
<reference evidence="2" key="1">
    <citation type="submission" date="2021-02" db="EMBL/GenBank/DDBJ databases">
        <authorList>
            <person name="Nowell W R."/>
        </authorList>
    </citation>
    <scope>NUCLEOTIDE SEQUENCE</scope>
</reference>
<sequence>MANKKQSNDLKTSLEQISHINWLDGIHKLPNNVDKELLDQCSNLIQKFINSDESLPKTTIKSKSKAKSQKQQVSKIKKSKIKVTKIKQSKLNPISQKIKTKTKILKKTTQPFHSNNISPTTGYPCYPSAFPCFRSCGPINCPENKLPMPRDLWYRIVYSQILEQQLGSGEASIRQSRSNSHLQSSSKRKHKEDESITDKSSYNNLHKNKSNSNNSRRQQTMNAALSSTSIKVIKLDASLILDDHVHKSEFNQDTSPFVPSNSYKPFPMDKLEYVAETLPLQIENKHSYSNLMYRKTESKENLETILWNTNVNKTVSLTQSAHAELINHPKIHRGISADATLERKNDFDIIFKKEKNLLKELIPIASAPSASIVLNNQSNFEEMTTSPIQFEQSKVSIEQSTNKIIKDNSHINSSMIFEHPLTNQLYEYYNLEDIPRLQLFKQLNRRLTHIRQTLKTMSSNDIEIKLKYRRDVLIKKRQTPIQSLTKDERIAMAEPLDESSSKYFPVNNNDQLENEQLSPTPPALLSYDTILPVEKNAIISETSMSPSMSTFNTVRPSAISQSTVLLSTTTQFSEKPEKVISWNHPLLSNLMNMFEPMIPLCKAQIHKQLARRYEHICKKAKELSKTQLQAQINSKFKALEQSKKILQPNKDECLRIAELELCLFELEKEQIQRDQID</sequence>
<dbReference type="AlphaFoldDB" id="A0A813T5B7"/>
<gene>
    <name evidence="3" type="ORF">JXQ802_LOCUS29238</name>
    <name evidence="2" type="ORF">PYM288_LOCUS4930</name>
</gene>
<evidence type="ECO:0000313" key="4">
    <source>
        <dbReference type="Proteomes" id="UP000663854"/>
    </source>
</evidence>
<protein>
    <submittedName>
        <fullName evidence="2">Uncharacterized protein</fullName>
    </submittedName>
</protein>
<proteinExistence type="predicted"/>
<evidence type="ECO:0000313" key="5">
    <source>
        <dbReference type="Proteomes" id="UP000663870"/>
    </source>
</evidence>
<dbReference type="Proteomes" id="UP000663854">
    <property type="component" value="Unassembled WGS sequence"/>
</dbReference>
<dbReference type="EMBL" id="CAJNOH010000047">
    <property type="protein sequence ID" value="CAF0807697.1"/>
    <property type="molecule type" value="Genomic_DNA"/>
</dbReference>
<organism evidence="2 4">
    <name type="scientific">Rotaria sordida</name>
    <dbReference type="NCBI Taxonomy" id="392033"/>
    <lineage>
        <taxon>Eukaryota</taxon>
        <taxon>Metazoa</taxon>
        <taxon>Spiralia</taxon>
        <taxon>Gnathifera</taxon>
        <taxon>Rotifera</taxon>
        <taxon>Eurotatoria</taxon>
        <taxon>Bdelloidea</taxon>
        <taxon>Philodinida</taxon>
        <taxon>Philodinidae</taxon>
        <taxon>Rotaria</taxon>
    </lineage>
</organism>
<evidence type="ECO:0000313" key="2">
    <source>
        <dbReference type="EMBL" id="CAF0807697.1"/>
    </source>
</evidence>
<name>A0A813T5B7_9BILA</name>
<keyword evidence="5" id="KW-1185">Reference proteome</keyword>
<feature type="compositionally biased region" description="Low complexity" evidence="1">
    <location>
        <begin position="174"/>
        <end position="185"/>
    </location>
</feature>
<feature type="compositionally biased region" description="Low complexity" evidence="1">
    <location>
        <begin position="199"/>
        <end position="215"/>
    </location>
</feature>
<dbReference type="EMBL" id="CAJNOL010001137">
    <property type="protein sequence ID" value="CAF1295821.1"/>
    <property type="molecule type" value="Genomic_DNA"/>
</dbReference>
<comment type="caution">
    <text evidence="2">The sequence shown here is derived from an EMBL/GenBank/DDBJ whole genome shotgun (WGS) entry which is preliminary data.</text>
</comment>
<evidence type="ECO:0000256" key="1">
    <source>
        <dbReference type="SAM" id="MobiDB-lite"/>
    </source>
</evidence>